<evidence type="ECO:0000313" key="9">
    <source>
        <dbReference type="Proteomes" id="UP001266305"/>
    </source>
</evidence>
<keyword evidence="9" id="KW-1185">Reference proteome</keyword>
<reference evidence="8 9" key="1">
    <citation type="submission" date="2023-05" db="EMBL/GenBank/DDBJ databases">
        <title>B98-5 Cell Line De Novo Hybrid Assembly: An Optical Mapping Approach.</title>
        <authorList>
            <person name="Kananen K."/>
            <person name="Auerbach J.A."/>
            <person name="Kautto E."/>
            <person name="Blachly J.S."/>
        </authorList>
    </citation>
    <scope>NUCLEOTIDE SEQUENCE [LARGE SCALE GENOMIC DNA]</scope>
    <source>
        <strain evidence="8">B95-8</strain>
        <tissue evidence="8">Cell line</tissue>
    </source>
</reference>
<keyword evidence="3" id="KW-0863">Zinc-finger</keyword>
<evidence type="ECO:0000256" key="4">
    <source>
        <dbReference type="ARBA" id="ARBA00022833"/>
    </source>
</evidence>
<dbReference type="PANTHER" id="PTHR23186:SF2">
    <property type="entry name" value="SINE OCULIS-BINDING PROTEIN HOMOLOG"/>
    <property type="match status" value="1"/>
</dbReference>
<feature type="region of interest" description="Disordered" evidence="7">
    <location>
        <begin position="27"/>
        <end position="99"/>
    </location>
</feature>
<evidence type="ECO:0000313" key="8">
    <source>
        <dbReference type="EMBL" id="KAK2114151.1"/>
    </source>
</evidence>
<dbReference type="Proteomes" id="UP001266305">
    <property type="component" value="Unassembled WGS sequence"/>
</dbReference>
<keyword evidence="2" id="KW-0677">Repeat</keyword>
<dbReference type="InterPro" id="IPR026092">
    <property type="entry name" value="RAI2/SOBP"/>
</dbReference>
<feature type="compositionally biased region" description="Pro residues" evidence="7">
    <location>
        <begin position="294"/>
        <end position="309"/>
    </location>
</feature>
<keyword evidence="4" id="KW-0862">Zinc</keyword>
<proteinExistence type="inferred from homology"/>
<evidence type="ECO:0000256" key="2">
    <source>
        <dbReference type="ARBA" id="ARBA00022737"/>
    </source>
</evidence>
<feature type="region of interest" description="Disordered" evidence="7">
    <location>
        <begin position="286"/>
        <end position="323"/>
    </location>
</feature>
<comment type="caution">
    <text evidence="8">The sequence shown here is derived from an EMBL/GenBank/DDBJ whole genome shotgun (WGS) entry which is preliminary data.</text>
</comment>
<accession>A0ABQ9VXP8</accession>
<evidence type="ECO:0000256" key="1">
    <source>
        <dbReference type="ARBA" id="ARBA00022723"/>
    </source>
</evidence>
<comment type="function">
    <text evidence="5">Implicated in development of the cochlea.</text>
</comment>
<evidence type="ECO:0008006" key="10">
    <source>
        <dbReference type="Google" id="ProtNLM"/>
    </source>
</evidence>
<evidence type="ECO:0000256" key="3">
    <source>
        <dbReference type="ARBA" id="ARBA00022771"/>
    </source>
</evidence>
<evidence type="ECO:0000256" key="5">
    <source>
        <dbReference type="ARBA" id="ARBA00037245"/>
    </source>
</evidence>
<comment type="similarity">
    <text evidence="6">Belongs to the SOBP family.</text>
</comment>
<dbReference type="Pfam" id="PF15279">
    <property type="entry name" value="SOBP"/>
    <property type="match status" value="1"/>
</dbReference>
<protein>
    <recommendedName>
        <fullName evidence="10">Sine oculis-binding protein homolog</fullName>
    </recommendedName>
</protein>
<name>A0ABQ9VXP8_SAGOE</name>
<evidence type="ECO:0000256" key="7">
    <source>
        <dbReference type="SAM" id="MobiDB-lite"/>
    </source>
</evidence>
<dbReference type="PANTHER" id="PTHR23186">
    <property type="entry name" value="RETINOIC ACID-INDUCED PROTEIN 2"/>
    <property type="match status" value="1"/>
</dbReference>
<keyword evidence="1" id="KW-0479">Metal-binding</keyword>
<dbReference type="EMBL" id="JASSZA010000004">
    <property type="protein sequence ID" value="KAK2114151.1"/>
    <property type="molecule type" value="Genomic_DNA"/>
</dbReference>
<feature type="compositionally biased region" description="Pro residues" evidence="7">
    <location>
        <begin position="76"/>
        <end position="99"/>
    </location>
</feature>
<feature type="region of interest" description="Disordered" evidence="7">
    <location>
        <begin position="131"/>
        <end position="201"/>
    </location>
</feature>
<organism evidence="8 9">
    <name type="scientific">Saguinus oedipus</name>
    <name type="common">Cotton-top tamarin</name>
    <name type="synonym">Oedipomidas oedipus</name>
    <dbReference type="NCBI Taxonomy" id="9490"/>
    <lineage>
        <taxon>Eukaryota</taxon>
        <taxon>Metazoa</taxon>
        <taxon>Chordata</taxon>
        <taxon>Craniata</taxon>
        <taxon>Vertebrata</taxon>
        <taxon>Euteleostomi</taxon>
        <taxon>Mammalia</taxon>
        <taxon>Eutheria</taxon>
        <taxon>Euarchontoglires</taxon>
        <taxon>Primates</taxon>
        <taxon>Haplorrhini</taxon>
        <taxon>Platyrrhini</taxon>
        <taxon>Cebidae</taxon>
        <taxon>Callitrichinae</taxon>
        <taxon>Saguinus</taxon>
    </lineage>
</organism>
<sequence>MVMTNRGPVPLPIFMEQQIMQQIRPPFIRGPPHHASNPNSPLSNPMLPGIGPPPGGPRNLGPTSSPMHRPMLSPHIHPPSTPTMPGNPPGLLPPPPPGAPLPSLPFPPMMNFGLPSLAPLVPPPTLLVPYPPGGHSLSPRDSKQGSSKSADSPPGCSGQALSLPPAPAEHGRSEVVDLTRRAGSPPGPPGAGSQLGFPGVLQGPQDGVIDLTVGHRARLHNVIHRALHAHVKAEREPGAAERRTCGGCRDGHCSPPAAGDPGPGAPAGPEAAAACNVIVNGMRGAAAEGAKSAEPPPEQQPQPPPPAPPKKLLSPEEPAVSELESVKENNCASNCHLDGEAAKKLMVEEALAGGDKSDPNLNNPADEDHAYALRMLPKTGCVIQPVPKPAEKAAMAPCIISSPMLSAGPEDLEPPLKRRCLRIRNQNK</sequence>
<feature type="compositionally biased region" description="Low complexity" evidence="7">
    <location>
        <begin position="33"/>
        <end position="49"/>
    </location>
</feature>
<feature type="compositionally biased region" description="Basic and acidic residues" evidence="7">
    <location>
        <begin position="169"/>
        <end position="180"/>
    </location>
</feature>
<evidence type="ECO:0000256" key="6">
    <source>
        <dbReference type="ARBA" id="ARBA00038096"/>
    </source>
</evidence>
<gene>
    <name evidence="8" type="ORF">P7K49_008417</name>
</gene>